<dbReference type="KEGG" id="fra:Francci3_3509"/>
<dbReference type="RefSeq" id="WP_011437887.1">
    <property type="nucleotide sequence ID" value="NC_007777.1"/>
</dbReference>
<dbReference type="Proteomes" id="UP000001937">
    <property type="component" value="Chromosome"/>
</dbReference>
<evidence type="ECO:0000313" key="5">
    <source>
        <dbReference type="Proteomes" id="UP000001937"/>
    </source>
</evidence>
<dbReference type="eggNOG" id="COG1388">
    <property type="taxonomic scope" value="Bacteria"/>
</dbReference>
<protein>
    <submittedName>
        <fullName evidence="4">Peptidoglycan-binding LysM</fullName>
    </submittedName>
</protein>
<evidence type="ECO:0000256" key="2">
    <source>
        <dbReference type="SAM" id="Phobius"/>
    </source>
</evidence>
<proteinExistence type="predicted"/>
<name>Q2J780_FRACC</name>
<dbReference type="InterPro" id="IPR036779">
    <property type="entry name" value="LysM_dom_sf"/>
</dbReference>
<keyword evidence="2" id="KW-0472">Membrane</keyword>
<dbReference type="InterPro" id="IPR018392">
    <property type="entry name" value="LysM"/>
</dbReference>
<evidence type="ECO:0000313" key="4">
    <source>
        <dbReference type="EMBL" id="ABD12862.1"/>
    </source>
</evidence>
<keyword evidence="5" id="KW-1185">Reference proteome</keyword>
<evidence type="ECO:0000259" key="3">
    <source>
        <dbReference type="PROSITE" id="PS51782"/>
    </source>
</evidence>
<dbReference type="HOGENOM" id="CLU_136034_2_3_11"/>
<keyword evidence="2" id="KW-1133">Transmembrane helix</keyword>
<gene>
    <name evidence="4" type="ordered locus">Francci3_3509</name>
</gene>
<feature type="transmembrane region" description="Helical" evidence="2">
    <location>
        <begin position="41"/>
        <end position="62"/>
    </location>
</feature>
<organism evidence="4 5">
    <name type="scientific">Frankia casuarinae (strain DSM 45818 / CECT 9043 / HFP020203 / CcI3)</name>
    <dbReference type="NCBI Taxonomy" id="106370"/>
    <lineage>
        <taxon>Bacteria</taxon>
        <taxon>Bacillati</taxon>
        <taxon>Actinomycetota</taxon>
        <taxon>Actinomycetes</taxon>
        <taxon>Frankiales</taxon>
        <taxon>Frankiaceae</taxon>
        <taxon>Frankia</taxon>
    </lineage>
</organism>
<reference evidence="4 5" key="1">
    <citation type="journal article" date="2007" name="Genome Res.">
        <title>Genome characteristics of facultatively symbiotic Frankia sp. strains reflect host range and host plant biogeography.</title>
        <authorList>
            <person name="Normand P."/>
            <person name="Lapierre P."/>
            <person name="Tisa L.S."/>
            <person name="Gogarten J.P."/>
            <person name="Alloisio N."/>
            <person name="Bagnarol E."/>
            <person name="Bassi C.A."/>
            <person name="Berry A.M."/>
            <person name="Bickhart D.M."/>
            <person name="Choisne N."/>
            <person name="Couloux A."/>
            <person name="Cournoyer B."/>
            <person name="Cruveiller S."/>
            <person name="Daubin V."/>
            <person name="Demange N."/>
            <person name="Francino M.P."/>
            <person name="Goltsman E."/>
            <person name="Huang Y."/>
            <person name="Kopp O.R."/>
            <person name="Labarre L."/>
            <person name="Lapidus A."/>
            <person name="Lavire C."/>
            <person name="Marechal J."/>
            <person name="Martinez M."/>
            <person name="Mastronunzio J.E."/>
            <person name="Mullin B.C."/>
            <person name="Niemann J."/>
            <person name="Pujic P."/>
            <person name="Rawnsley T."/>
            <person name="Rouy Z."/>
            <person name="Schenowitz C."/>
            <person name="Sellstedt A."/>
            <person name="Tavares F."/>
            <person name="Tomkins J.P."/>
            <person name="Vallenet D."/>
            <person name="Valverde C."/>
            <person name="Wall L.G."/>
            <person name="Wang Y."/>
            <person name="Medigue C."/>
            <person name="Benson D.R."/>
        </authorList>
    </citation>
    <scope>NUCLEOTIDE SEQUENCE [LARGE SCALE GENOMIC DNA]</scope>
    <source>
        <strain evidence="5">DSM 45818 / CECT 9043 / CcI3</strain>
    </source>
</reference>
<dbReference type="EMBL" id="CP000249">
    <property type="protein sequence ID" value="ABD12862.1"/>
    <property type="molecule type" value="Genomic_DNA"/>
</dbReference>
<evidence type="ECO:0000256" key="1">
    <source>
        <dbReference type="SAM" id="MobiDB-lite"/>
    </source>
</evidence>
<feature type="domain" description="LysM" evidence="3">
    <location>
        <begin position="74"/>
        <end position="123"/>
    </location>
</feature>
<feature type="region of interest" description="Disordered" evidence="1">
    <location>
        <begin position="13"/>
        <end position="33"/>
    </location>
</feature>
<dbReference type="PROSITE" id="PS51782">
    <property type="entry name" value="LYSM"/>
    <property type="match status" value="1"/>
</dbReference>
<dbReference type="STRING" id="106370.Francci3_3509"/>
<sequence length="124" mass="13346">MGSAHRARVVDLSMARDRVGHRPPGRPPAPPPLRLTRRGRVVVVSIVVAVVVAVAIMIMPGVSIAGPDTAEAPRHHLVMPGETLWEVAVALDESADTRVMVDRLMRLNHLRSPLIAPGQSLLLP</sequence>
<dbReference type="Gene3D" id="3.10.350.10">
    <property type="entry name" value="LysM domain"/>
    <property type="match status" value="1"/>
</dbReference>
<dbReference type="Pfam" id="PF01476">
    <property type="entry name" value="LysM"/>
    <property type="match status" value="1"/>
</dbReference>
<dbReference type="AlphaFoldDB" id="Q2J780"/>
<accession>Q2J780</accession>
<keyword evidence="2" id="KW-0812">Transmembrane</keyword>
<dbReference type="SUPFAM" id="SSF54106">
    <property type="entry name" value="LysM domain"/>
    <property type="match status" value="1"/>
</dbReference>